<evidence type="ECO:0000313" key="3">
    <source>
        <dbReference type="EnsemblMetazoa" id="CLYHEMP004617.1"/>
    </source>
</evidence>
<feature type="region of interest" description="Disordered" evidence="2">
    <location>
        <begin position="1"/>
        <end position="24"/>
    </location>
</feature>
<reference evidence="3" key="1">
    <citation type="submission" date="2021-01" db="UniProtKB">
        <authorList>
            <consortium name="EnsemblMetazoa"/>
        </authorList>
    </citation>
    <scope>IDENTIFICATION</scope>
</reference>
<evidence type="ECO:0000313" key="4">
    <source>
        <dbReference type="Proteomes" id="UP000594262"/>
    </source>
</evidence>
<dbReference type="EnsemblMetazoa" id="CLYHEMT004617.1">
    <property type="protein sequence ID" value="CLYHEMP004617.1"/>
    <property type="gene ID" value="CLYHEMG004617"/>
</dbReference>
<keyword evidence="1" id="KW-0175">Coiled coil</keyword>
<accession>A0A7M5V771</accession>
<protein>
    <submittedName>
        <fullName evidence="3">Uncharacterized protein</fullName>
    </submittedName>
</protein>
<keyword evidence="4" id="KW-1185">Reference proteome</keyword>
<dbReference type="AlphaFoldDB" id="A0A7M5V771"/>
<feature type="compositionally biased region" description="Basic and acidic residues" evidence="2">
    <location>
        <begin position="1"/>
        <end position="11"/>
    </location>
</feature>
<evidence type="ECO:0000256" key="2">
    <source>
        <dbReference type="SAM" id="MobiDB-lite"/>
    </source>
</evidence>
<name>A0A7M5V771_9CNID</name>
<proteinExistence type="predicted"/>
<dbReference type="Proteomes" id="UP000594262">
    <property type="component" value="Unplaced"/>
</dbReference>
<evidence type="ECO:0000256" key="1">
    <source>
        <dbReference type="SAM" id="Coils"/>
    </source>
</evidence>
<sequence length="417" mass="48595">MDSIHGDDRNLAHSAAGRNVTNKVDNSTVETAKLKEDHDKQIQKLTFENKIKFLESENNHQIKIMQLEKDNQSLTHELELLKLKTSHEQEAKKVVVDREMEKEMLKQQNEFQIKINEKDKELAGKDKKMAGKDKALAGKDKDMTVRENEFKLKMKDLETAYENKLLEKGNESTSNQKEYTLKLTQKDQEMIAKENEFKLKFAEVEAKLAKKENVFKLKLAEVENANKLKFAEIEDKVNELNLKLIKELEIIQKKQDEAANAMHITTAGKLTWGAGKFFESKPIELNLFASYQDWYKEISSLLHGEKEIVSSGASKYVFVKRDCGGCFEDLHLFAHRKGHKRHSNTSSYLLYIEDDKKQFWKKTTFMLLHPLQHNKSLKMVERYEGEDSEQWDGYNVSNDFYYGEKKSAMSCEINDYR</sequence>
<feature type="coiled-coil region" evidence="1">
    <location>
        <begin position="57"/>
        <end position="84"/>
    </location>
</feature>
<organism evidence="3 4">
    <name type="scientific">Clytia hemisphaerica</name>
    <dbReference type="NCBI Taxonomy" id="252671"/>
    <lineage>
        <taxon>Eukaryota</taxon>
        <taxon>Metazoa</taxon>
        <taxon>Cnidaria</taxon>
        <taxon>Hydrozoa</taxon>
        <taxon>Hydroidolina</taxon>
        <taxon>Leptothecata</taxon>
        <taxon>Obeliida</taxon>
        <taxon>Clytiidae</taxon>
        <taxon>Clytia</taxon>
    </lineage>
</organism>